<dbReference type="SUPFAM" id="SSF50891">
    <property type="entry name" value="Cyclophilin-like"/>
    <property type="match status" value="1"/>
</dbReference>
<dbReference type="GO" id="GO:0016853">
    <property type="term" value="F:isomerase activity"/>
    <property type="evidence" value="ECO:0007669"/>
    <property type="project" value="UniProtKB-KW"/>
</dbReference>
<dbReference type="Pfam" id="PF00160">
    <property type="entry name" value="Pro_isomerase"/>
    <property type="match status" value="1"/>
</dbReference>
<accession>A0ABN6RN01</accession>
<dbReference type="CDD" id="cd00317">
    <property type="entry name" value="cyclophilin"/>
    <property type="match status" value="1"/>
</dbReference>
<evidence type="ECO:0000256" key="3">
    <source>
        <dbReference type="RuleBase" id="RU363019"/>
    </source>
</evidence>
<evidence type="ECO:0000256" key="1">
    <source>
        <dbReference type="ARBA" id="ARBA00023110"/>
    </source>
</evidence>
<dbReference type="InterPro" id="IPR002130">
    <property type="entry name" value="Cyclophilin-type_PPIase_dom"/>
</dbReference>
<dbReference type="Gene3D" id="2.40.100.10">
    <property type="entry name" value="Cyclophilin-like"/>
    <property type="match status" value="1"/>
</dbReference>
<dbReference type="PROSITE" id="PS50072">
    <property type="entry name" value="CSA_PPIASE_2"/>
    <property type="match status" value="1"/>
</dbReference>
<keyword evidence="2 3" id="KW-0413">Isomerase</keyword>
<protein>
    <recommendedName>
        <fullName evidence="3">Peptidyl-prolyl cis-trans isomerase</fullName>
        <shortName evidence="3">PPIase</shortName>
        <ecNumber evidence="3">5.2.1.8</ecNumber>
    </recommendedName>
</protein>
<comment type="function">
    <text evidence="3">PPIases accelerate the folding of proteins. It catalyzes the cis-trans isomerization of proline imidic peptide bonds in oligopeptides.</text>
</comment>
<reference evidence="6" key="1">
    <citation type="submission" date="2022-07" db="EMBL/GenBank/DDBJ databases">
        <title>Complete Genome Sequence of the Radioresistant Bacterium Deinococcus aetherius ST0316, Isolated from the Air Dust collected in Lower Stratosphere above Japan.</title>
        <authorList>
            <person name="Satoh K."/>
            <person name="Hagiwara K."/>
            <person name="Katsumata K."/>
            <person name="Kubo A."/>
            <person name="Yokobori S."/>
            <person name="Yamagishi A."/>
            <person name="Oono Y."/>
            <person name="Narumi I."/>
        </authorList>
    </citation>
    <scope>NUCLEOTIDE SEQUENCE</scope>
    <source>
        <strain evidence="6">ST0316</strain>
    </source>
</reference>
<keyword evidence="7" id="KW-1185">Reference proteome</keyword>
<dbReference type="EC" id="5.2.1.8" evidence="3"/>
<evidence type="ECO:0000313" key="6">
    <source>
        <dbReference type="EMBL" id="BDP43151.1"/>
    </source>
</evidence>
<dbReference type="PANTHER" id="PTHR45625">
    <property type="entry name" value="PEPTIDYL-PROLYL CIS-TRANS ISOMERASE-RELATED"/>
    <property type="match status" value="1"/>
</dbReference>
<feature type="compositionally biased region" description="Polar residues" evidence="4">
    <location>
        <begin position="1"/>
        <end position="20"/>
    </location>
</feature>
<dbReference type="EMBL" id="AP026560">
    <property type="protein sequence ID" value="BDP43151.1"/>
    <property type="molecule type" value="Genomic_DNA"/>
</dbReference>
<dbReference type="InterPro" id="IPR029000">
    <property type="entry name" value="Cyclophilin-like_dom_sf"/>
</dbReference>
<evidence type="ECO:0000313" key="7">
    <source>
        <dbReference type="Proteomes" id="UP001064971"/>
    </source>
</evidence>
<evidence type="ECO:0000256" key="2">
    <source>
        <dbReference type="ARBA" id="ARBA00023235"/>
    </source>
</evidence>
<dbReference type="InterPro" id="IPR044666">
    <property type="entry name" value="Cyclophilin_A-like"/>
</dbReference>
<dbReference type="PANTHER" id="PTHR45625:SF4">
    <property type="entry name" value="PEPTIDYLPROLYL ISOMERASE DOMAIN AND WD REPEAT-CONTAINING PROTEIN 1"/>
    <property type="match status" value="1"/>
</dbReference>
<dbReference type="PRINTS" id="PR00153">
    <property type="entry name" value="CSAPPISMRASE"/>
</dbReference>
<dbReference type="Proteomes" id="UP001064971">
    <property type="component" value="Chromosome"/>
</dbReference>
<keyword evidence="1 3" id="KW-0697">Rotamase</keyword>
<name>A0ABN6RN01_9DEIO</name>
<comment type="catalytic activity">
    <reaction evidence="3">
        <text>[protein]-peptidylproline (omega=180) = [protein]-peptidylproline (omega=0)</text>
        <dbReference type="Rhea" id="RHEA:16237"/>
        <dbReference type="Rhea" id="RHEA-COMP:10747"/>
        <dbReference type="Rhea" id="RHEA-COMP:10748"/>
        <dbReference type="ChEBI" id="CHEBI:83833"/>
        <dbReference type="ChEBI" id="CHEBI:83834"/>
        <dbReference type="EC" id="5.2.1.8"/>
    </reaction>
</comment>
<organism evidence="6 7">
    <name type="scientific">Deinococcus aetherius</name>
    <dbReference type="NCBI Taxonomy" id="200252"/>
    <lineage>
        <taxon>Bacteria</taxon>
        <taxon>Thermotogati</taxon>
        <taxon>Deinococcota</taxon>
        <taxon>Deinococci</taxon>
        <taxon>Deinococcales</taxon>
        <taxon>Deinococcaceae</taxon>
        <taxon>Deinococcus</taxon>
    </lineage>
</organism>
<feature type="domain" description="PPIase cyclophilin-type" evidence="5">
    <location>
        <begin position="54"/>
        <end position="197"/>
    </location>
</feature>
<proteinExistence type="inferred from homology"/>
<feature type="region of interest" description="Disordered" evidence="4">
    <location>
        <begin position="1"/>
        <end position="38"/>
    </location>
</feature>
<gene>
    <name evidence="6" type="ORF">DAETH_31200</name>
</gene>
<evidence type="ECO:0000256" key="4">
    <source>
        <dbReference type="SAM" id="MobiDB-lite"/>
    </source>
</evidence>
<comment type="similarity">
    <text evidence="3">Belongs to the cyclophilin-type PPIase family.</text>
</comment>
<sequence>MPPMTSQDSYQPQGFSQTPELSGERKTQFRQAPELGDGIDPGKNYRAVLETSKGRIVVELFADEAPVTVNSFAYLIRHHYYDGIKFHRVIDGFMAQGGDPTGTGSGGPGYSFEDEFGGEHRHSGKGILSMANRGPGTNGSQFFITFTATPHLDGRHTVFGRVVEGLDVLDRLTRIQPGMPGTPDVIERAYLVERPQE</sequence>
<evidence type="ECO:0000259" key="5">
    <source>
        <dbReference type="PROSITE" id="PS50072"/>
    </source>
</evidence>